<dbReference type="KEGG" id="pbro:HOP40_14835"/>
<name>A0A6M6JG34_9PSEU</name>
<proteinExistence type="predicted"/>
<protein>
    <submittedName>
        <fullName evidence="5">Class I SAM-dependent methyltransferase</fullName>
    </submittedName>
</protein>
<dbReference type="EMBL" id="CP053564">
    <property type="protein sequence ID" value="QJY46934.1"/>
    <property type="molecule type" value="Genomic_DNA"/>
</dbReference>
<evidence type="ECO:0000313" key="6">
    <source>
        <dbReference type="Proteomes" id="UP000505377"/>
    </source>
</evidence>
<dbReference type="GO" id="GO:0008168">
    <property type="term" value="F:methyltransferase activity"/>
    <property type="evidence" value="ECO:0007669"/>
    <property type="project" value="UniProtKB-KW"/>
</dbReference>
<dbReference type="Proteomes" id="UP000505377">
    <property type="component" value="Chromosome"/>
</dbReference>
<evidence type="ECO:0000313" key="5">
    <source>
        <dbReference type="EMBL" id="QJY46934.1"/>
    </source>
</evidence>
<dbReference type="GO" id="GO:0032259">
    <property type="term" value="P:methylation"/>
    <property type="evidence" value="ECO:0007669"/>
    <property type="project" value="UniProtKB-KW"/>
</dbReference>
<accession>A0A6M6JG34</accession>
<dbReference type="Gene3D" id="3.40.50.150">
    <property type="entry name" value="Vaccinia Virus protein VP39"/>
    <property type="match status" value="1"/>
</dbReference>
<gene>
    <name evidence="5" type="ORF">HOP40_14835</name>
</gene>
<sequence length="273" mass="29232">MTSPDTARRSLDHWSEAGRAEMEAFYALATEDYRQLASARDWAADLRAHAVDDRVRLLDVACGSGKFPSALLASGLPERPEVAVDLLDPSAFSIAEARAVLRPPFVAAGEHEVFLQDLCAEGAFDVAWATHALYAIPPAELGAGVARMVAALRPGGFGVVAQACARSHYLAFYEAYRAEIAPDVTPYTDAEGVADALRAAGVEPQVVPIHYTTGSADRAVVEGFLQRCAFDDTVPLEAMEADGPLGEYLAGCRDASGAYTFTHETHLMTWENA</sequence>
<keyword evidence="3" id="KW-0949">S-adenosyl-L-methionine</keyword>
<evidence type="ECO:0000256" key="3">
    <source>
        <dbReference type="ARBA" id="ARBA00022691"/>
    </source>
</evidence>
<dbReference type="InterPro" id="IPR041698">
    <property type="entry name" value="Methyltransf_25"/>
</dbReference>
<evidence type="ECO:0000256" key="1">
    <source>
        <dbReference type="ARBA" id="ARBA00022603"/>
    </source>
</evidence>
<keyword evidence="6" id="KW-1185">Reference proteome</keyword>
<dbReference type="InterPro" id="IPR029063">
    <property type="entry name" value="SAM-dependent_MTases_sf"/>
</dbReference>
<dbReference type="AlphaFoldDB" id="A0A6M6JG34"/>
<organism evidence="5 6">
    <name type="scientific">Pseudonocardia broussonetiae</name>
    <dbReference type="NCBI Taxonomy" id="2736640"/>
    <lineage>
        <taxon>Bacteria</taxon>
        <taxon>Bacillati</taxon>
        <taxon>Actinomycetota</taxon>
        <taxon>Actinomycetes</taxon>
        <taxon>Pseudonocardiales</taxon>
        <taxon>Pseudonocardiaceae</taxon>
        <taxon>Pseudonocardia</taxon>
    </lineage>
</organism>
<reference evidence="5 6" key="1">
    <citation type="submission" date="2020-05" db="EMBL/GenBank/DDBJ databases">
        <authorList>
            <person name="Mo P."/>
        </authorList>
    </citation>
    <scope>NUCLEOTIDE SEQUENCE [LARGE SCALE GENOMIC DNA]</scope>
    <source>
        <strain evidence="5 6">Gen01</strain>
    </source>
</reference>
<dbReference type="RefSeq" id="WP_172158906.1">
    <property type="nucleotide sequence ID" value="NZ_CP053564.1"/>
</dbReference>
<keyword evidence="2 5" id="KW-0808">Transferase</keyword>
<dbReference type="SUPFAM" id="SSF53335">
    <property type="entry name" value="S-adenosyl-L-methionine-dependent methyltransferases"/>
    <property type="match status" value="1"/>
</dbReference>
<evidence type="ECO:0000256" key="2">
    <source>
        <dbReference type="ARBA" id="ARBA00022679"/>
    </source>
</evidence>
<dbReference type="Pfam" id="PF13649">
    <property type="entry name" value="Methyltransf_25"/>
    <property type="match status" value="1"/>
</dbReference>
<dbReference type="PANTHER" id="PTHR43464:SF19">
    <property type="entry name" value="UBIQUINONE BIOSYNTHESIS O-METHYLTRANSFERASE, MITOCHONDRIAL"/>
    <property type="match status" value="1"/>
</dbReference>
<evidence type="ECO:0000259" key="4">
    <source>
        <dbReference type="Pfam" id="PF13649"/>
    </source>
</evidence>
<feature type="domain" description="Methyltransferase" evidence="4">
    <location>
        <begin position="58"/>
        <end position="156"/>
    </location>
</feature>
<dbReference type="PANTHER" id="PTHR43464">
    <property type="entry name" value="METHYLTRANSFERASE"/>
    <property type="match status" value="1"/>
</dbReference>
<keyword evidence="1 5" id="KW-0489">Methyltransferase</keyword>
<dbReference type="CDD" id="cd02440">
    <property type="entry name" value="AdoMet_MTases"/>
    <property type="match status" value="1"/>
</dbReference>